<evidence type="ECO:0000313" key="1">
    <source>
        <dbReference type="EMBL" id="BAL84209.1"/>
    </source>
</evidence>
<dbReference type="Proteomes" id="UP000007887">
    <property type="component" value="Chromosome"/>
</dbReference>
<sequence>MMGQYTGKMIISDLDGTLIPRGGLISAENKAAVKAFVEEGGRFAIATGRTPEAAAGYVEGLPINAPSIFFNGAMLYDWQAKKVLKTMPLTTGSTGNRWVEFARQSLKDFPEACIEVYTADNCHIITPAENDDPRLPHEYYRYTHTELAKLEDTARTPWLKFFACDKHEHLEHYVALAEEMGTAPLANGFYSEDNYYEFVAKDVSKGSMLADIRAQLPGIEIIACGDYLNDNEMLAAADIAVAPQNAHAETKKAADYVGCSVEEHLLAWIVKGITEAKL</sequence>
<protein>
    <submittedName>
        <fullName evidence="1">Putative hydrolase</fullName>
    </submittedName>
</protein>
<dbReference type="GO" id="GO:0016791">
    <property type="term" value="F:phosphatase activity"/>
    <property type="evidence" value="ECO:0007669"/>
    <property type="project" value="TreeGrafter"/>
</dbReference>
<gene>
    <name evidence="1" type="ordered locus">SELR_25010</name>
</gene>
<dbReference type="EMBL" id="AP012292">
    <property type="protein sequence ID" value="BAL84209.1"/>
    <property type="molecule type" value="Genomic_DNA"/>
</dbReference>
<dbReference type="AlphaFoldDB" id="I0GTX2"/>
<dbReference type="eggNOG" id="COG0561">
    <property type="taxonomic scope" value="Bacteria"/>
</dbReference>
<dbReference type="Gene3D" id="3.30.1240.10">
    <property type="match status" value="1"/>
</dbReference>
<dbReference type="Gene3D" id="3.40.50.1000">
    <property type="entry name" value="HAD superfamily/HAD-like"/>
    <property type="match status" value="1"/>
</dbReference>
<proteinExistence type="predicted"/>
<dbReference type="InterPro" id="IPR023214">
    <property type="entry name" value="HAD_sf"/>
</dbReference>
<keyword evidence="1" id="KW-0378">Hydrolase</keyword>
<dbReference type="SUPFAM" id="SSF56784">
    <property type="entry name" value="HAD-like"/>
    <property type="match status" value="1"/>
</dbReference>
<dbReference type="GO" id="GO:0005829">
    <property type="term" value="C:cytosol"/>
    <property type="evidence" value="ECO:0007669"/>
    <property type="project" value="TreeGrafter"/>
</dbReference>
<name>I0GTX2_SELRL</name>
<organism evidence="1 2">
    <name type="scientific">Selenomonas ruminantium subsp. lactilytica (strain NBRC 103574 / TAM6421)</name>
    <dbReference type="NCBI Taxonomy" id="927704"/>
    <lineage>
        <taxon>Bacteria</taxon>
        <taxon>Bacillati</taxon>
        <taxon>Bacillota</taxon>
        <taxon>Negativicutes</taxon>
        <taxon>Selenomonadales</taxon>
        <taxon>Selenomonadaceae</taxon>
        <taxon>Selenomonas</taxon>
    </lineage>
</organism>
<dbReference type="KEGG" id="sri:SELR_25010"/>
<dbReference type="NCBIfam" id="TIGR01484">
    <property type="entry name" value="HAD-SF-IIB"/>
    <property type="match status" value="1"/>
</dbReference>
<dbReference type="InterPro" id="IPR036412">
    <property type="entry name" value="HAD-like_sf"/>
</dbReference>
<dbReference type="GO" id="GO:0000287">
    <property type="term" value="F:magnesium ion binding"/>
    <property type="evidence" value="ECO:0007669"/>
    <property type="project" value="TreeGrafter"/>
</dbReference>
<dbReference type="HOGENOM" id="CLU_044146_0_3_9"/>
<dbReference type="PANTHER" id="PTHR10000:SF8">
    <property type="entry name" value="HAD SUPERFAMILY HYDROLASE-LIKE, TYPE 3"/>
    <property type="match status" value="1"/>
</dbReference>
<reference evidence="1 2" key="1">
    <citation type="submission" date="2011-10" db="EMBL/GenBank/DDBJ databases">
        <title>Whole genome sequence of Selenomonas ruminantium subsp. lactilytica TAM6421.</title>
        <authorList>
            <person name="Oguchi A."/>
            <person name="Ankai A."/>
            <person name="Kaneko J."/>
            <person name="Yamada-Narita S."/>
            <person name="Fukui S."/>
            <person name="Takahashi M."/>
            <person name="Onodera T."/>
            <person name="Kojima S."/>
            <person name="Fushimi T."/>
            <person name="Abe N."/>
            <person name="Kamio Y."/>
            <person name="Yamazaki S."/>
            <person name="Fujita N."/>
        </authorList>
    </citation>
    <scope>NUCLEOTIDE SEQUENCE [LARGE SCALE GENOMIC DNA]</scope>
    <source>
        <strain evidence="2">NBRC 103574 / TAM6421</strain>
    </source>
</reference>
<evidence type="ECO:0000313" key="2">
    <source>
        <dbReference type="Proteomes" id="UP000007887"/>
    </source>
</evidence>
<dbReference type="Pfam" id="PF08282">
    <property type="entry name" value="Hydrolase_3"/>
    <property type="match status" value="1"/>
</dbReference>
<accession>I0GTX2</accession>
<dbReference type="RefSeq" id="WP_014425628.1">
    <property type="nucleotide sequence ID" value="NC_017068.1"/>
</dbReference>
<dbReference type="PANTHER" id="PTHR10000">
    <property type="entry name" value="PHOSPHOSERINE PHOSPHATASE"/>
    <property type="match status" value="1"/>
</dbReference>
<dbReference type="PATRIC" id="fig|927704.6.peg.2584"/>
<dbReference type="InterPro" id="IPR006379">
    <property type="entry name" value="HAD-SF_hydro_IIB"/>
</dbReference>